<comment type="similarity">
    <text evidence="1 3">Belongs to the short-chain dehydrogenases/reductases (SDR) family.</text>
</comment>
<reference evidence="4 5" key="1">
    <citation type="journal article" date="2015" name="Genome Announc.">
        <title>Expanding the biotechnology potential of lactobacilli through comparative genomics of 213 strains and associated genera.</title>
        <authorList>
            <person name="Sun Z."/>
            <person name="Harris H.M."/>
            <person name="McCann A."/>
            <person name="Guo C."/>
            <person name="Argimon S."/>
            <person name="Zhang W."/>
            <person name="Yang X."/>
            <person name="Jeffery I.B."/>
            <person name="Cooney J.C."/>
            <person name="Kagawa T.F."/>
            <person name="Liu W."/>
            <person name="Song Y."/>
            <person name="Salvetti E."/>
            <person name="Wrobel A."/>
            <person name="Rasinkangas P."/>
            <person name="Parkhill J."/>
            <person name="Rea M.C."/>
            <person name="O'Sullivan O."/>
            <person name="Ritari J."/>
            <person name="Douillard F.P."/>
            <person name="Paul Ross R."/>
            <person name="Yang R."/>
            <person name="Briner A.E."/>
            <person name="Felis G.E."/>
            <person name="de Vos W.M."/>
            <person name="Barrangou R."/>
            <person name="Klaenhammer T.R."/>
            <person name="Caufield P.W."/>
            <person name="Cui Y."/>
            <person name="Zhang H."/>
            <person name="O'Toole P.W."/>
        </authorList>
    </citation>
    <scope>NUCLEOTIDE SEQUENCE [LARGE SCALE GENOMIC DNA]</scope>
    <source>
        <strain evidence="4 5">DSM 23829</strain>
    </source>
</reference>
<dbReference type="CDD" id="cd05374">
    <property type="entry name" value="17beta-HSD-like_SDR_c"/>
    <property type="match status" value="1"/>
</dbReference>
<sequence length="272" mass="29792">MKNNVVFITGASSGIGYSTAKILANNGYKVYGGGRRLDKLNSLKEFGVTPIKLDVTDNFSRNKAINQIIKKEGTIDGLINNAGYGSYGALENVSIEEAKKQMEVNVFGMIELTKLVLPYMRKQKYGKIINISSIGGKMVSYFGGWYHASKYSVEALSDALRMETKKFGIKVAIIEPGGIKTNWGMIAANQLINSSKNTVYQKEALKAGNGMKKQYNGNGLSSPNVVAKKILKAMNKKNPKTRYVMGTAAKPGVIMHALLPTKLFDFIMMHVS</sequence>
<dbReference type="InterPro" id="IPR036291">
    <property type="entry name" value="NAD(P)-bd_dom_sf"/>
</dbReference>
<dbReference type="PANTHER" id="PTHR43976">
    <property type="entry name" value="SHORT CHAIN DEHYDROGENASE"/>
    <property type="match status" value="1"/>
</dbReference>
<evidence type="ECO:0000256" key="3">
    <source>
        <dbReference type="RuleBase" id="RU000363"/>
    </source>
</evidence>
<evidence type="ECO:0000256" key="1">
    <source>
        <dbReference type="ARBA" id="ARBA00006484"/>
    </source>
</evidence>
<dbReference type="SUPFAM" id="SSF51735">
    <property type="entry name" value="NAD(P)-binding Rossmann-fold domains"/>
    <property type="match status" value="1"/>
</dbReference>
<dbReference type="RefSeq" id="WP_056965850.1">
    <property type="nucleotide sequence ID" value="NZ_AYYQ01000009.1"/>
</dbReference>
<gene>
    <name evidence="4" type="ORF">FD06_GL000818</name>
</gene>
<evidence type="ECO:0000313" key="4">
    <source>
        <dbReference type="EMBL" id="KRM69012.1"/>
    </source>
</evidence>
<dbReference type="PRINTS" id="PR00080">
    <property type="entry name" value="SDRFAMILY"/>
</dbReference>
<dbReference type="Proteomes" id="UP000052012">
    <property type="component" value="Unassembled WGS sequence"/>
</dbReference>
<dbReference type="NCBIfam" id="NF004826">
    <property type="entry name" value="PRK06182.1"/>
    <property type="match status" value="1"/>
</dbReference>
<dbReference type="InterPro" id="IPR002347">
    <property type="entry name" value="SDR_fam"/>
</dbReference>
<dbReference type="InterPro" id="IPR051911">
    <property type="entry name" value="SDR_oxidoreductase"/>
</dbReference>
<keyword evidence="2" id="KW-0560">Oxidoreductase</keyword>
<evidence type="ECO:0000313" key="5">
    <source>
        <dbReference type="Proteomes" id="UP000052012"/>
    </source>
</evidence>
<dbReference type="GO" id="GO:0016491">
    <property type="term" value="F:oxidoreductase activity"/>
    <property type="evidence" value="ECO:0007669"/>
    <property type="project" value="UniProtKB-KW"/>
</dbReference>
<dbReference type="Pfam" id="PF00106">
    <property type="entry name" value="adh_short"/>
    <property type="match status" value="1"/>
</dbReference>
<accession>A0A0R2AU71</accession>
<keyword evidence="5" id="KW-1185">Reference proteome</keyword>
<evidence type="ECO:0000256" key="2">
    <source>
        <dbReference type="ARBA" id="ARBA00023002"/>
    </source>
</evidence>
<dbReference type="Gene3D" id="3.40.50.720">
    <property type="entry name" value="NAD(P)-binding Rossmann-like Domain"/>
    <property type="match status" value="1"/>
</dbReference>
<dbReference type="AlphaFoldDB" id="A0A0R2AU71"/>
<organism evidence="4 5">
    <name type="scientific">Apilactobacillus ozensis DSM 23829 = JCM 17196</name>
    <dbReference type="NCBI Taxonomy" id="1423781"/>
    <lineage>
        <taxon>Bacteria</taxon>
        <taxon>Bacillati</taxon>
        <taxon>Bacillota</taxon>
        <taxon>Bacilli</taxon>
        <taxon>Lactobacillales</taxon>
        <taxon>Lactobacillaceae</taxon>
        <taxon>Apilactobacillus</taxon>
    </lineage>
</organism>
<comment type="caution">
    <text evidence="4">The sequence shown here is derived from an EMBL/GenBank/DDBJ whole genome shotgun (WGS) entry which is preliminary data.</text>
</comment>
<dbReference type="STRING" id="1423781.FD06_GL000818"/>
<proteinExistence type="inferred from homology"/>
<protein>
    <submittedName>
        <fullName evidence="4">Short chain dehydrogenase</fullName>
    </submittedName>
</protein>
<dbReference type="OrthoDB" id="9775296at2"/>
<dbReference type="EMBL" id="AYYQ01000009">
    <property type="protein sequence ID" value="KRM69012.1"/>
    <property type="molecule type" value="Genomic_DNA"/>
</dbReference>
<dbReference type="PATRIC" id="fig|1423781.4.peg.849"/>
<dbReference type="PRINTS" id="PR00081">
    <property type="entry name" value="GDHRDH"/>
</dbReference>
<name>A0A0R2AU71_9LACO</name>
<dbReference type="PANTHER" id="PTHR43976:SF16">
    <property type="entry name" value="SHORT-CHAIN DEHYDROGENASE_REDUCTASE FAMILY PROTEIN"/>
    <property type="match status" value="1"/>
</dbReference>